<gene>
    <name evidence="3" type="ORF">EDD31_2676</name>
</gene>
<dbReference type="AlphaFoldDB" id="A0A3N2BG92"/>
<dbReference type="GO" id="GO:0005829">
    <property type="term" value="C:cytosol"/>
    <property type="evidence" value="ECO:0007669"/>
    <property type="project" value="TreeGrafter"/>
</dbReference>
<dbReference type="InterPro" id="IPR050523">
    <property type="entry name" value="AKR_Detox_Biosynth"/>
</dbReference>
<dbReference type="EMBL" id="RKHK01000001">
    <property type="protein sequence ID" value="ROR74272.1"/>
    <property type="molecule type" value="Genomic_DNA"/>
</dbReference>
<dbReference type="InterPro" id="IPR036812">
    <property type="entry name" value="NAD(P)_OxRdtase_dom_sf"/>
</dbReference>
<protein>
    <submittedName>
        <fullName evidence="3">Aryl-alcohol dehydrogenase-like predicted oxidoreductase</fullName>
    </submittedName>
</protein>
<dbReference type="PRINTS" id="PR00069">
    <property type="entry name" value="ALDKETRDTASE"/>
</dbReference>
<keyword evidence="1" id="KW-0560">Oxidoreductase</keyword>
<dbReference type="PANTHER" id="PTHR43364">
    <property type="entry name" value="NADH-SPECIFIC METHYLGLYOXAL REDUCTASE-RELATED"/>
    <property type="match status" value="1"/>
</dbReference>
<dbReference type="GO" id="GO:0016491">
    <property type="term" value="F:oxidoreductase activity"/>
    <property type="evidence" value="ECO:0007669"/>
    <property type="project" value="UniProtKB-KW"/>
</dbReference>
<dbReference type="InterPro" id="IPR020471">
    <property type="entry name" value="AKR"/>
</dbReference>
<reference evidence="3 4" key="1">
    <citation type="submission" date="2018-11" db="EMBL/GenBank/DDBJ databases">
        <title>Sequencing the genomes of 1000 actinobacteria strains.</title>
        <authorList>
            <person name="Klenk H.-P."/>
        </authorList>
    </citation>
    <scope>NUCLEOTIDE SEQUENCE [LARGE SCALE GENOMIC DNA]</scope>
    <source>
        <strain evidence="3 4">DSM 11294</strain>
    </source>
</reference>
<sequence>MLEVMDTVRLGQSGLAVSTVGLGCNNLGRPGTATESAEGAAAVVHAAIEAGITLFDVADVYGGRPGLSEELLGRALAGRRDEVVLATKFGMDMKGANGEDFAARGSRRYIVKAAEASLRRLGTEYIDLYQIHRPDSLTPIEETLSALDDLVRSGKVRYVGHSNFAGWQIAEAAHTAAETGATPFISAQNHYSLAERRVEEEVVPACERYGLGLLPFFPLANGLLTGKYSHGTAPEGSRLTRSRTEMLENEDLMTRLRDFGDFAHQRDLTEVEVAFSWLASRPEVASVIAGATSPEQVRQNAAAVSWTPTAEDEAALDEIFAPRTSSL</sequence>
<evidence type="ECO:0000259" key="2">
    <source>
        <dbReference type="Pfam" id="PF00248"/>
    </source>
</evidence>
<dbReference type="FunFam" id="3.20.20.100:FF:000004">
    <property type="entry name" value="Oxidoreductase, aldo/keto reductase"/>
    <property type="match status" value="1"/>
</dbReference>
<dbReference type="Pfam" id="PF00248">
    <property type="entry name" value="Aldo_ket_red"/>
    <property type="match status" value="1"/>
</dbReference>
<evidence type="ECO:0000313" key="3">
    <source>
        <dbReference type="EMBL" id="ROR74272.1"/>
    </source>
</evidence>
<dbReference type="Proteomes" id="UP000280668">
    <property type="component" value="Unassembled WGS sequence"/>
</dbReference>
<proteinExistence type="predicted"/>
<keyword evidence="4" id="KW-1185">Reference proteome</keyword>
<comment type="caution">
    <text evidence="3">The sequence shown here is derived from an EMBL/GenBank/DDBJ whole genome shotgun (WGS) entry which is preliminary data.</text>
</comment>
<dbReference type="PANTHER" id="PTHR43364:SF4">
    <property type="entry name" value="NAD(P)-LINKED OXIDOREDUCTASE SUPERFAMILY PROTEIN"/>
    <property type="match status" value="1"/>
</dbReference>
<evidence type="ECO:0000313" key="4">
    <source>
        <dbReference type="Proteomes" id="UP000280668"/>
    </source>
</evidence>
<dbReference type="SUPFAM" id="SSF51430">
    <property type="entry name" value="NAD(P)-linked oxidoreductase"/>
    <property type="match status" value="1"/>
</dbReference>
<accession>A0A3N2BG92</accession>
<evidence type="ECO:0000256" key="1">
    <source>
        <dbReference type="ARBA" id="ARBA00023002"/>
    </source>
</evidence>
<feature type="domain" description="NADP-dependent oxidoreductase" evidence="2">
    <location>
        <begin position="20"/>
        <end position="319"/>
    </location>
</feature>
<name>A0A3N2BG92_9MICO</name>
<dbReference type="Gene3D" id="3.20.20.100">
    <property type="entry name" value="NADP-dependent oxidoreductase domain"/>
    <property type="match status" value="1"/>
</dbReference>
<dbReference type="InterPro" id="IPR023210">
    <property type="entry name" value="NADP_OxRdtase_dom"/>
</dbReference>
<organism evidence="3 4">
    <name type="scientific">Bogoriella caseilytica</name>
    <dbReference type="NCBI Taxonomy" id="56055"/>
    <lineage>
        <taxon>Bacteria</taxon>
        <taxon>Bacillati</taxon>
        <taxon>Actinomycetota</taxon>
        <taxon>Actinomycetes</taxon>
        <taxon>Micrococcales</taxon>
        <taxon>Bogoriellaceae</taxon>
        <taxon>Bogoriella</taxon>
    </lineage>
</organism>